<name>A0AAD4AL28_9GAMM</name>
<proteinExistence type="predicted"/>
<evidence type="ECO:0000313" key="3">
    <source>
        <dbReference type="Proteomes" id="UP000016487"/>
    </source>
</evidence>
<dbReference type="Proteomes" id="UP000016487">
    <property type="component" value="Unassembled WGS sequence"/>
</dbReference>
<accession>A0AAD4AL28</accession>
<gene>
    <name evidence="2" type="ORF">PCIT_a0539</name>
</gene>
<sequence length="38" mass="4604">MYYNVPFSLFGTLGVIKYTLSLNTLKRKFDLKNQFMRR</sequence>
<reference evidence="2" key="1">
    <citation type="journal article" date="2012" name="J. Bacteriol.">
        <title>Genome sequences of type strains of seven species of the marine bacterium Pseudoalteromonas.</title>
        <authorList>
            <person name="Xie B.B."/>
            <person name="Shu Y.L."/>
            <person name="Qin Q.L."/>
            <person name="Rong J.C."/>
            <person name="Zhang X.Y."/>
            <person name="Chen X.L."/>
            <person name="Shi M."/>
            <person name="He H.L."/>
            <person name="Zhou B.C."/>
            <person name="Zhang Y.Z."/>
        </authorList>
    </citation>
    <scope>NUCLEOTIDE SEQUENCE</scope>
    <source>
        <strain evidence="2">DSM 8771</strain>
    </source>
</reference>
<protein>
    <submittedName>
        <fullName evidence="2">Uncharacterized protein</fullName>
    </submittedName>
</protein>
<feature type="transmembrane region" description="Helical" evidence="1">
    <location>
        <begin position="6"/>
        <end position="25"/>
    </location>
</feature>
<reference evidence="2" key="2">
    <citation type="submission" date="2015-03" db="EMBL/GenBank/DDBJ databases">
        <title>Genome sequence of Pseudoalteromonas citrea.</title>
        <authorList>
            <person name="Xie B.-B."/>
            <person name="Rong J.-C."/>
            <person name="Qin Q.-L."/>
            <person name="Zhang Y.-Z."/>
        </authorList>
    </citation>
    <scope>NUCLEOTIDE SEQUENCE</scope>
    <source>
        <strain evidence="2">DSM 8771</strain>
    </source>
</reference>
<dbReference type="EMBL" id="AHBZ03000014">
    <property type="protein sequence ID" value="KAF7774140.1"/>
    <property type="molecule type" value="Genomic_DNA"/>
</dbReference>
<keyword evidence="1" id="KW-0472">Membrane</keyword>
<dbReference type="AlphaFoldDB" id="A0AAD4AL28"/>
<keyword evidence="1" id="KW-0812">Transmembrane</keyword>
<keyword evidence="1" id="KW-1133">Transmembrane helix</keyword>
<evidence type="ECO:0000313" key="2">
    <source>
        <dbReference type="EMBL" id="KAF7774140.1"/>
    </source>
</evidence>
<organism evidence="2 3">
    <name type="scientific">Pseudoalteromonas citrea</name>
    <dbReference type="NCBI Taxonomy" id="43655"/>
    <lineage>
        <taxon>Bacteria</taxon>
        <taxon>Pseudomonadati</taxon>
        <taxon>Pseudomonadota</taxon>
        <taxon>Gammaproteobacteria</taxon>
        <taxon>Alteromonadales</taxon>
        <taxon>Pseudoalteromonadaceae</taxon>
        <taxon>Pseudoalteromonas</taxon>
    </lineage>
</organism>
<evidence type="ECO:0000256" key="1">
    <source>
        <dbReference type="SAM" id="Phobius"/>
    </source>
</evidence>
<comment type="caution">
    <text evidence="2">The sequence shown here is derived from an EMBL/GenBank/DDBJ whole genome shotgun (WGS) entry which is preliminary data.</text>
</comment>